<evidence type="ECO:0000256" key="4">
    <source>
        <dbReference type="ARBA" id="ARBA00022912"/>
    </source>
</evidence>
<evidence type="ECO:0000313" key="7">
    <source>
        <dbReference type="EMBL" id="HIT47412.1"/>
    </source>
</evidence>
<dbReference type="GO" id="GO:0004725">
    <property type="term" value="F:protein tyrosine phosphatase activity"/>
    <property type="evidence" value="ECO:0007669"/>
    <property type="project" value="UniProtKB-EC"/>
</dbReference>
<gene>
    <name evidence="7" type="ORF">IAC35_06105</name>
</gene>
<dbReference type="SMART" id="SM00226">
    <property type="entry name" value="LMWPc"/>
    <property type="match status" value="1"/>
</dbReference>
<dbReference type="SUPFAM" id="SSF52788">
    <property type="entry name" value="Phosphotyrosine protein phosphatases I"/>
    <property type="match status" value="1"/>
</dbReference>
<dbReference type="Pfam" id="PF01451">
    <property type="entry name" value="LMWPc"/>
    <property type="match status" value="1"/>
</dbReference>
<evidence type="ECO:0000256" key="5">
    <source>
        <dbReference type="PIRSR" id="PIRSR617867-1"/>
    </source>
</evidence>
<reference evidence="7" key="1">
    <citation type="submission" date="2020-10" db="EMBL/GenBank/DDBJ databases">
        <authorList>
            <person name="Gilroy R."/>
        </authorList>
    </citation>
    <scope>NUCLEOTIDE SEQUENCE</scope>
    <source>
        <strain evidence="7">ChiHecec2B26-709</strain>
    </source>
</reference>
<sequence>MKNPDQKLRIIFVCHGNICRTPMAEFIMKELVRRACLEDSFAISSAAVSYEEQGNSLYPPAAAKLREKGIPFTAHAAHRITPAEAAGADLIIIMDRSNERLLKRIIKPEDFVKIRYMMEFAGFPGREVSDPWFTGNFESTFRDLDAACRGLLEYAQVNII</sequence>
<dbReference type="Gene3D" id="3.40.50.2300">
    <property type="match status" value="1"/>
</dbReference>
<dbReference type="EC" id="3.1.3.48" evidence="2"/>
<protein>
    <recommendedName>
        <fullName evidence="2">protein-tyrosine-phosphatase</fullName>
        <ecNumber evidence="2">3.1.3.48</ecNumber>
    </recommendedName>
</protein>
<feature type="active site" evidence="5">
    <location>
        <position position="20"/>
    </location>
</feature>
<dbReference type="Proteomes" id="UP000886881">
    <property type="component" value="Unassembled WGS sequence"/>
</dbReference>
<feature type="active site" description="Nucleophile" evidence="5">
    <location>
        <position position="14"/>
    </location>
</feature>
<feature type="domain" description="Phosphotyrosine protein phosphatase I" evidence="6">
    <location>
        <begin position="8"/>
        <end position="154"/>
    </location>
</feature>
<dbReference type="PANTHER" id="PTHR11717:SF7">
    <property type="entry name" value="LOW MOLECULAR WEIGHT PHOSPHOTYROSINE PROTEIN PHOSPHATASE"/>
    <property type="match status" value="1"/>
</dbReference>
<dbReference type="InterPro" id="IPR050438">
    <property type="entry name" value="LMW_PTPase"/>
</dbReference>
<dbReference type="InterPro" id="IPR023485">
    <property type="entry name" value="Ptyr_pPase"/>
</dbReference>
<organism evidence="7 8">
    <name type="scientific">Candidatus Cryptobacteroides merdipullorum</name>
    <dbReference type="NCBI Taxonomy" id="2840771"/>
    <lineage>
        <taxon>Bacteria</taxon>
        <taxon>Pseudomonadati</taxon>
        <taxon>Bacteroidota</taxon>
        <taxon>Bacteroidia</taxon>
        <taxon>Bacteroidales</taxon>
        <taxon>Candidatus Cryptobacteroides</taxon>
    </lineage>
</organism>
<dbReference type="EMBL" id="DVLC01000113">
    <property type="protein sequence ID" value="HIT47412.1"/>
    <property type="molecule type" value="Genomic_DNA"/>
</dbReference>
<dbReference type="PRINTS" id="PR00719">
    <property type="entry name" value="LMWPTPASE"/>
</dbReference>
<keyword evidence="4" id="KW-0904">Protein phosphatase</keyword>
<evidence type="ECO:0000256" key="1">
    <source>
        <dbReference type="ARBA" id="ARBA00011063"/>
    </source>
</evidence>
<evidence type="ECO:0000313" key="8">
    <source>
        <dbReference type="Proteomes" id="UP000886881"/>
    </source>
</evidence>
<feature type="active site" description="Proton donor" evidence="5">
    <location>
        <position position="130"/>
    </location>
</feature>
<keyword evidence="3" id="KW-0378">Hydrolase</keyword>
<comment type="caution">
    <text evidence="7">The sequence shown here is derived from an EMBL/GenBank/DDBJ whole genome shotgun (WGS) entry which is preliminary data.</text>
</comment>
<evidence type="ECO:0000256" key="3">
    <source>
        <dbReference type="ARBA" id="ARBA00022801"/>
    </source>
</evidence>
<evidence type="ECO:0000259" key="6">
    <source>
        <dbReference type="SMART" id="SM00226"/>
    </source>
</evidence>
<evidence type="ECO:0000256" key="2">
    <source>
        <dbReference type="ARBA" id="ARBA00013064"/>
    </source>
</evidence>
<dbReference type="InterPro" id="IPR036196">
    <property type="entry name" value="Ptyr_pPase_sf"/>
</dbReference>
<comment type="similarity">
    <text evidence="1">Belongs to the low molecular weight phosphotyrosine protein phosphatase family.</text>
</comment>
<dbReference type="PANTHER" id="PTHR11717">
    <property type="entry name" value="LOW MOLECULAR WEIGHT PROTEIN TYROSINE PHOSPHATASE"/>
    <property type="match status" value="1"/>
</dbReference>
<dbReference type="InterPro" id="IPR017867">
    <property type="entry name" value="Tyr_phospatase_low_mol_wt"/>
</dbReference>
<proteinExistence type="inferred from homology"/>
<name>A0A9D1GQ36_9BACT</name>
<dbReference type="CDD" id="cd16343">
    <property type="entry name" value="LMWPTP"/>
    <property type="match status" value="1"/>
</dbReference>
<dbReference type="AlphaFoldDB" id="A0A9D1GQ36"/>
<accession>A0A9D1GQ36</accession>
<reference evidence="7" key="2">
    <citation type="journal article" date="2021" name="PeerJ">
        <title>Extensive microbial diversity within the chicken gut microbiome revealed by metagenomics and culture.</title>
        <authorList>
            <person name="Gilroy R."/>
            <person name="Ravi A."/>
            <person name="Getino M."/>
            <person name="Pursley I."/>
            <person name="Horton D.L."/>
            <person name="Alikhan N.F."/>
            <person name="Baker D."/>
            <person name="Gharbi K."/>
            <person name="Hall N."/>
            <person name="Watson M."/>
            <person name="Adriaenssens E.M."/>
            <person name="Foster-Nyarko E."/>
            <person name="Jarju S."/>
            <person name="Secka A."/>
            <person name="Antonio M."/>
            <person name="Oren A."/>
            <person name="Chaudhuri R.R."/>
            <person name="La Ragione R."/>
            <person name="Hildebrand F."/>
            <person name="Pallen M.J."/>
        </authorList>
    </citation>
    <scope>NUCLEOTIDE SEQUENCE</scope>
    <source>
        <strain evidence="7">ChiHecec2B26-709</strain>
    </source>
</reference>